<keyword evidence="3 7" id="KW-1133">Transmembrane helix</keyword>
<keyword evidence="6" id="KW-0066">ATP synthesis</keyword>
<dbReference type="EMBL" id="MW438350">
    <property type="protein sequence ID" value="QQW50412.1"/>
    <property type="molecule type" value="Genomic_DNA"/>
</dbReference>
<organism evidence="9">
    <name type="scientific">Aureoumbra lagunensis</name>
    <dbReference type="NCBI Taxonomy" id="44058"/>
    <lineage>
        <taxon>Eukaryota</taxon>
        <taxon>Sar</taxon>
        <taxon>Stramenopiles</taxon>
        <taxon>Ochrophyta</taxon>
        <taxon>Pelagophyceae</taxon>
        <taxon>Pelagomonadales</taxon>
        <taxon>Aureoumbra</taxon>
    </lineage>
</organism>
<evidence type="ECO:0000313" key="9">
    <source>
        <dbReference type="EMBL" id="QQW50412.1"/>
    </source>
</evidence>
<feature type="transmembrane region" description="Helical" evidence="7">
    <location>
        <begin position="12"/>
        <end position="32"/>
    </location>
</feature>
<evidence type="ECO:0000256" key="4">
    <source>
        <dbReference type="ARBA" id="ARBA00023128"/>
    </source>
</evidence>
<evidence type="ECO:0000256" key="5">
    <source>
        <dbReference type="ARBA" id="ARBA00023136"/>
    </source>
</evidence>
<evidence type="ECO:0000256" key="1">
    <source>
        <dbReference type="ARBA" id="ARBA00004325"/>
    </source>
</evidence>
<dbReference type="GO" id="GO:0031966">
    <property type="term" value="C:mitochondrial membrane"/>
    <property type="evidence" value="ECO:0007669"/>
    <property type="project" value="UniProtKB-SubCell"/>
</dbReference>
<dbReference type="InterPro" id="IPR003319">
    <property type="entry name" value="YMF19-like_N"/>
</dbReference>
<feature type="domain" description="ATP synthase YMF19-like N-terminal" evidence="8">
    <location>
        <begin position="2"/>
        <end position="75"/>
    </location>
</feature>
<keyword evidence="4 9" id="KW-0496">Mitochondrion</keyword>
<keyword evidence="2 7" id="KW-0812">Transmembrane</keyword>
<evidence type="ECO:0000256" key="6">
    <source>
        <dbReference type="ARBA" id="ARBA00023310"/>
    </source>
</evidence>
<dbReference type="GO" id="GO:0006754">
    <property type="term" value="P:ATP biosynthetic process"/>
    <property type="evidence" value="ECO:0007669"/>
    <property type="project" value="UniProtKB-KW"/>
</dbReference>
<evidence type="ECO:0000256" key="7">
    <source>
        <dbReference type="SAM" id="Phobius"/>
    </source>
</evidence>
<comment type="subcellular location">
    <subcellularLocation>
        <location evidence="1">Mitochondrion membrane</location>
    </subcellularLocation>
</comment>
<evidence type="ECO:0000259" key="8">
    <source>
        <dbReference type="Pfam" id="PF02326"/>
    </source>
</evidence>
<reference evidence="9" key="1">
    <citation type="journal article" date="2021" name="Genome Biol. Evol.">
        <title>Mitochondrial genome evolution in pelagophyte algae.</title>
        <authorList>
            <person name="Sibbald S.J."/>
            <person name="Lawton M."/>
            <person name="Archibald J.M."/>
        </authorList>
    </citation>
    <scope>NUCLEOTIDE SEQUENCE</scope>
    <source>
        <strain evidence="9">CCMP1510</strain>
    </source>
</reference>
<protein>
    <submittedName>
        <fullName evidence="9">ATP synthase F0 subunit 8</fullName>
    </submittedName>
</protein>
<keyword evidence="5 7" id="KW-0472">Membrane</keyword>
<evidence type="ECO:0000256" key="3">
    <source>
        <dbReference type="ARBA" id="ARBA00022989"/>
    </source>
</evidence>
<sequence>MPQFDKITFFNQIFWLIITFLLFYLIFLREFLPKIGSVLKVRVKKLTKNNFFAKQLHMEKKNILMHSSQTIEKIANFSKVILFAKMSFSERHRTKTVQNLPVTNKLLFVYLERFLQISLKKFI</sequence>
<dbReference type="RefSeq" id="YP_010152764.1">
    <property type="nucleotide sequence ID" value="NC_057169.1"/>
</dbReference>
<dbReference type="AlphaFoldDB" id="A0A7U0QGG4"/>
<gene>
    <name evidence="9" type="primary">atp8</name>
</gene>
<dbReference type="GeneID" id="67154313"/>
<dbReference type="Pfam" id="PF02326">
    <property type="entry name" value="YMF19"/>
    <property type="match status" value="1"/>
</dbReference>
<name>A0A7U0QGG4_9STRA</name>
<accession>A0A7U0QGG4</accession>
<geneLocation type="mitochondrion" evidence="9"/>
<evidence type="ECO:0000256" key="2">
    <source>
        <dbReference type="ARBA" id="ARBA00022692"/>
    </source>
</evidence>
<proteinExistence type="predicted"/>